<keyword evidence="2" id="KW-1185">Reference proteome</keyword>
<evidence type="ECO:0000313" key="2">
    <source>
        <dbReference type="Proteomes" id="UP000235371"/>
    </source>
</evidence>
<sequence length="265" mass="29807">MPTQSYFNKYPSFPSDVTTAQLPRLSFSKNLNYEKAESDAFFKVCRTMAFFLLDFQGSSEGEHFLKKAEAMLNLIRKSTLRMLMRQHDRHLNPLSNPPSIEAYRSEIKAYVKQAYPIVSLICSHLDRRLHLPPSTLILMLHLLGHIDIGTLTIIFNVTGGLQLLNPGVDSKDEGSCMYIHLVPERSGGILRSNMNCDTFAPGGQGRADRCSLAYLVRPDSDVLMKRRVAQKAGALESGRDNARSRAGERMWLGSRSRSRFVGLVK</sequence>
<dbReference type="GeneID" id="36593723"/>
<dbReference type="RefSeq" id="XP_024741877.1">
    <property type="nucleotide sequence ID" value="XM_024885646.1"/>
</dbReference>
<evidence type="ECO:0000313" key="1">
    <source>
        <dbReference type="EMBL" id="PMD64973.1"/>
    </source>
</evidence>
<dbReference type="EMBL" id="KZ613747">
    <property type="protein sequence ID" value="PMD64973.1"/>
    <property type="molecule type" value="Genomic_DNA"/>
</dbReference>
<gene>
    <name evidence="1" type="ORF">K444DRAFT_650570</name>
</gene>
<dbReference type="InterPro" id="IPR027443">
    <property type="entry name" value="IPNS-like_sf"/>
</dbReference>
<proteinExistence type="predicted"/>
<dbReference type="AlphaFoldDB" id="A0A2J6TPN1"/>
<dbReference type="STRING" id="1095630.A0A2J6TPN1"/>
<reference evidence="1 2" key="1">
    <citation type="submission" date="2016-04" db="EMBL/GenBank/DDBJ databases">
        <title>A degradative enzymes factory behind the ericoid mycorrhizal symbiosis.</title>
        <authorList>
            <consortium name="DOE Joint Genome Institute"/>
            <person name="Martino E."/>
            <person name="Morin E."/>
            <person name="Grelet G."/>
            <person name="Kuo A."/>
            <person name="Kohler A."/>
            <person name="Daghino S."/>
            <person name="Barry K."/>
            <person name="Choi C."/>
            <person name="Cichocki N."/>
            <person name="Clum A."/>
            <person name="Copeland A."/>
            <person name="Hainaut M."/>
            <person name="Haridas S."/>
            <person name="Labutti K."/>
            <person name="Lindquist E."/>
            <person name="Lipzen A."/>
            <person name="Khouja H.-R."/>
            <person name="Murat C."/>
            <person name="Ohm R."/>
            <person name="Olson A."/>
            <person name="Spatafora J."/>
            <person name="Veneault-Fourrey C."/>
            <person name="Henrissat B."/>
            <person name="Grigoriev I."/>
            <person name="Martin F."/>
            <person name="Perotto S."/>
        </authorList>
    </citation>
    <scope>NUCLEOTIDE SEQUENCE [LARGE SCALE GENOMIC DNA]</scope>
    <source>
        <strain evidence="1 2">E</strain>
    </source>
</reference>
<dbReference type="InParanoid" id="A0A2J6TPN1"/>
<dbReference type="SUPFAM" id="SSF51197">
    <property type="entry name" value="Clavaminate synthase-like"/>
    <property type="match status" value="1"/>
</dbReference>
<name>A0A2J6TPN1_9HELO</name>
<protein>
    <submittedName>
        <fullName evidence="1">Uncharacterized protein</fullName>
    </submittedName>
</protein>
<dbReference type="Proteomes" id="UP000235371">
    <property type="component" value="Unassembled WGS sequence"/>
</dbReference>
<dbReference type="OrthoDB" id="288590at2759"/>
<organism evidence="1 2">
    <name type="scientific">Hyaloscypha bicolor E</name>
    <dbReference type="NCBI Taxonomy" id="1095630"/>
    <lineage>
        <taxon>Eukaryota</taxon>
        <taxon>Fungi</taxon>
        <taxon>Dikarya</taxon>
        <taxon>Ascomycota</taxon>
        <taxon>Pezizomycotina</taxon>
        <taxon>Leotiomycetes</taxon>
        <taxon>Helotiales</taxon>
        <taxon>Hyaloscyphaceae</taxon>
        <taxon>Hyaloscypha</taxon>
        <taxon>Hyaloscypha bicolor</taxon>
    </lineage>
</organism>
<dbReference type="Gene3D" id="2.60.120.330">
    <property type="entry name" value="B-lactam Antibiotic, Isopenicillin N Synthase, Chain"/>
    <property type="match status" value="1"/>
</dbReference>
<accession>A0A2J6TPN1</accession>